<evidence type="ECO:0000256" key="6">
    <source>
        <dbReference type="RuleBase" id="RU003983"/>
    </source>
</evidence>
<sequence length="294" mass="33448">MSSIFMRVAVGLTTGTLICLKAVPHVFPHEYVKRTMELKVDSTEVAVPLRCMEQLARIAPKLGVNDKHEKISFFVCKSLFPLSAGATWLPNGAVIGVPLSFFFKQEQDIGRFQQIVHKDGQVPFYLQGKAGSKFKDTLLLSDDSVAFLIGHELSHIKSVHLASQVLLAPSWLYITYEVANKTRKLVPKAPIIIDGIFKVSLCLLSYLCYWRAQRYLNHYQEFKADEMCARSDRDVAVGGVDWMLKTMKFNSFMRFIHDRGTTRVKSSEGYTHPKLLERLRKLEVIVDEMRKGAF</sequence>
<evidence type="ECO:0000256" key="2">
    <source>
        <dbReference type="ARBA" id="ARBA00022723"/>
    </source>
</evidence>
<dbReference type="AlphaFoldDB" id="A0A9X0DBE7"/>
<evidence type="ECO:0000256" key="5">
    <source>
        <dbReference type="ARBA" id="ARBA00023049"/>
    </source>
</evidence>
<proteinExistence type="inferred from homology"/>
<keyword evidence="7" id="KW-0732">Signal</keyword>
<dbReference type="InterPro" id="IPR001915">
    <property type="entry name" value="Peptidase_M48"/>
</dbReference>
<feature type="domain" description="Peptidase M48" evidence="8">
    <location>
        <begin position="140"/>
        <end position="283"/>
    </location>
</feature>
<organism evidence="9 10">
    <name type="scientific">Desmophyllum pertusum</name>
    <dbReference type="NCBI Taxonomy" id="174260"/>
    <lineage>
        <taxon>Eukaryota</taxon>
        <taxon>Metazoa</taxon>
        <taxon>Cnidaria</taxon>
        <taxon>Anthozoa</taxon>
        <taxon>Hexacorallia</taxon>
        <taxon>Scleractinia</taxon>
        <taxon>Caryophylliina</taxon>
        <taxon>Caryophylliidae</taxon>
        <taxon>Desmophyllum</taxon>
    </lineage>
</organism>
<dbReference type="OrthoDB" id="110174at2759"/>
<keyword evidence="1 6" id="KW-0645">Protease</keyword>
<dbReference type="PANTHER" id="PTHR21824">
    <property type="entry name" value="TRANSMEMBRANE PROTEIN 177"/>
    <property type="match status" value="1"/>
</dbReference>
<keyword evidence="5 6" id="KW-0482">Metalloprotease</keyword>
<reference evidence="9" key="1">
    <citation type="submission" date="2023-01" db="EMBL/GenBank/DDBJ databases">
        <title>Genome assembly of the deep-sea coral Lophelia pertusa.</title>
        <authorList>
            <person name="Herrera S."/>
            <person name="Cordes E."/>
        </authorList>
    </citation>
    <scope>NUCLEOTIDE SEQUENCE</scope>
    <source>
        <strain evidence="9">USNM1676648</strain>
        <tissue evidence="9">Polyp</tissue>
    </source>
</reference>
<gene>
    <name evidence="9" type="ORF">OS493_006457</name>
</gene>
<keyword evidence="4 6" id="KW-0862">Zinc</keyword>
<keyword evidence="10" id="KW-1185">Reference proteome</keyword>
<evidence type="ECO:0000256" key="7">
    <source>
        <dbReference type="SAM" id="SignalP"/>
    </source>
</evidence>
<keyword evidence="3 6" id="KW-0378">Hydrolase</keyword>
<dbReference type="PANTHER" id="PTHR21824:SF4">
    <property type="entry name" value="TRANSMEMBRANE PROTEIN 177"/>
    <property type="match status" value="1"/>
</dbReference>
<evidence type="ECO:0000313" key="10">
    <source>
        <dbReference type="Proteomes" id="UP001163046"/>
    </source>
</evidence>
<dbReference type="GO" id="GO:0004222">
    <property type="term" value="F:metalloendopeptidase activity"/>
    <property type="evidence" value="ECO:0007669"/>
    <property type="project" value="InterPro"/>
</dbReference>
<dbReference type="InterPro" id="IPR026620">
    <property type="entry name" value="TMEM177"/>
</dbReference>
<comment type="caution">
    <text evidence="9">The sequence shown here is derived from an EMBL/GenBank/DDBJ whole genome shotgun (WGS) entry which is preliminary data.</text>
</comment>
<keyword evidence="2" id="KW-0479">Metal-binding</keyword>
<dbReference type="Pfam" id="PF01435">
    <property type="entry name" value="Peptidase_M48"/>
    <property type="match status" value="1"/>
</dbReference>
<feature type="signal peptide" evidence="7">
    <location>
        <begin position="1"/>
        <end position="15"/>
    </location>
</feature>
<evidence type="ECO:0000256" key="1">
    <source>
        <dbReference type="ARBA" id="ARBA00022670"/>
    </source>
</evidence>
<evidence type="ECO:0000256" key="4">
    <source>
        <dbReference type="ARBA" id="ARBA00022833"/>
    </source>
</evidence>
<evidence type="ECO:0000313" key="9">
    <source>
        <dbReference type="EMBL" id="KAJ7393476.1"/>
    </source>
</evidence>
<dbReference type="GO" id="GO:0016020">
    <property type="term" value="C:membrane"/>
    <property type="evidence" value="ECO:0007669"/>
    <property type="project" value="TreeGrafter"/>
</dbReference>
<accession>A0A9X0DBE7</accession>
<feature type="chain" id="PRO_5040865599" description="Peptidase M48 domain-containing protein" evidence="7">
    <location>
        <begin position="16"/>
        <end position="294"/>
    </location>
</feature>
<comment type="cofactor">
    <cofactor evidence="6">
        <name>Zn(2+)</name>
        <dbReference type="ChEBI" id="CHEBI:29105"/>
    </cofactor>
    <text evidence="6">Binds 1 zinc ion per subunit.</text>
</comment>
<dbReference type="EMBL" id="MU825398">
    <property type="protein sequence ID" value="KAJ7393476.1"/>
    <property type="molecule type" value="Genomic_DNA"/>
</dbReference>
<comment type="similarity">
    <text evidence="6">Belongs to the peptidase M48 family.</text>
</comment>
<name>A0A9X0DBE7_9CNID</name>
<evidence type="ECO:0000259" key="8">
    <source>
        <dbReference type="Pfam" id="PF01435"/>
    </source>
</evidence>
<dbReference type="GO" id="GO:0006508">
    <property type="term" value="P:proteolysis"/>
    <property type="evidence" value="ECO:0007669"/>
    <property type="project" value="UniProtKB-KW"/>
</dbReference>
<dbReference type="GO" id="GO:0046872">
    <property type="term" value="F:metal ion binding"/>
    <property type="evidence" value="ECO:0007669"/>
    <property type="project" value="UniProtKB-KW"/>
</dbReference>
<evidence type="ECO:0000256" key="3">
    <source>
        <dbReference type="ARBA" id="ARBA00022801"/>
    </source>
</evidence>
<protein>
    <recommendedName>
        <fullName evidence="8">Peptidase M48 domain-containing protein</fullName>
    </recommendedName>
</protein>
<dbReference type="Proteomes" id="UP001163046">
    <property type="component" value="Unassembled WGS sequence"/>
</dbReference>